<dbReference type="PANTHER" id="PTHR11266:SF17">
    <property type="entry name" value="PROTEIN MPV17"/>
    <property type="match status" value="1"/>
</dbReference>
<keyword evidence="5 7" id="KW-0472">Membrane</keyword>
<evidence type="ECO:0000256" key="4">
    <source>
        <dbReference type="ARBA" id="ARBA00022989"/>
    </source>
</evidence>
<evidence type="ECO:0000256" key="6">
    <source>
        <dbReference type="ARBA" id="ARBA00039302"/>
    </source>
</evidence>
<reference evidence="8 9" key="1">
    <citation type="submission" date="2016-01" db="EMBL/GenBank/DDBJ databases">
        <title>Genome sequence of the yeast Holleya sinecauda.</title>
        <authorList>
            <person name="Dietrich F.S."/>
        </authorList>
    </citation>
    <scope>NUCLEOTIDE SEQUENCE [LARGE SCALE GENOMIC DNA]</scope>
    <source>
        <strain evidence="8 9">ATCC 58844</strain>
    </source>
</reference>
<accession>A0A109UZR1</accession>
<dbReference type="InterPro" id="IPR007248">
    <property type="entry name" value="Mpv17_PMP22"/>
</dbReference>
<protein>
    <recommendedName>
        <fullName evidence="6">Protein SYM1</fullName>
    </recommendedName>
</protein>
<name>A0A109UZR1_9SACH</name>
<proteinExistence type="inferred from homology"/>
<evidence type="ECO:0000256" key="1">
    <source>
        <dbReference type="ARBA" id="ARBA00004141"/>
    </source>
</evidence>
<dbReference type="STRING" id="45286.A0A109UZR1"/>
<dbReference type="GO" id="GO:0005739">
    <property type="term" value="C:mitochondrion"/>
    <property type="evidence" value="ECO:0007669"/>
    <property type="project" value="TreeGrafter"/>
</dbReference>
<dbReference type="AlphaFoldDB" id="A0A109UZR1"/>
<feature type="transmembrane region" description="Helical" evidence="7">
    <location>
        <begin position="50"/>
        <end position="69"/>
    </location>
</feature>
<organism evidence="8 9">
    <name type="scientific">Eremothecium sinecaudum</name>
    <dbReference type="NCBI Taxonomy" id="45286"/>
    <lineage>
        <taxon>Eukaryota</taxon>
        <taxon>Fungi</taxon>
        <taxon>Dikarya</taxon>
        <taxon>Ascomycota</taxon>
        <taxon>Saccharomycotina</taxon>
        <taxon>Saccharomycetes</taxon>
        <taxon>Saccharomycetales</taxon>
        <taxon>Saccharomycetaceae</taxon>
        <taxon>Eremothecium</taxon>
    </lineage>
</organism>
<evidence type="ECO:0000256" key="5">
    <source>
        <dbReference type="ARBA" id="ARBA00023136"/>
    </source>
</evidence>
<keyword evidence="9" id="KW-1185">Reference proteome</keyword>
<evidence type="ECO:0000256" key="3">
    <source>
        <dbReference type="ARBA" id="ARBA00022692"/>
    </source>
</evidence>
<dbReference type="Pfam" id="PF04117">
    <property type="entry name" value="Mpv17_PMP22"/>
    <property type="match status" value="1"/>
</dbReference>
<dbReference type="GO" id="GO:0016020">
    <property type="term" value="C:membrane"/>
    <property type="evidence" value="ECO:0007669"/>
    <property type="project" value="UniProtKB-SubCell"/>
</dbReference>
<dbReference type="OrthoDB" id="430207at2759"/>
<dbReference type="RefSeq" id="XP_017988703.1">
    <property type="nucleotide sequence ID" value="XM_018133171.1"/>
</dbReference>
<sequence length="187" mass="21550">MNPIFRFYSQSLKTHPRLTNGLSGGILFGLGDIIAQYMEKTDAPYDPVRTLRPFVYGALFVSVIGVKWYRFLNNSVRINGKPADHWMNTAARVACDQLLFAPVGIPFYFLSMAILEGGTPEQIRQKLADKWWPTLVTNWYIWPLFQTFNFTIVPVHYRLLTVNTLSIFWNTFLSYTNSEVKVLVDEA</sequence>
<gene>
    <name evidence="8" type="ORF">AW171_hschr63677</name>
</gene>
<dbReference type="GeneID" id="28725011"/>
<dbReference type="EMBL" id="CP014246">
    <property type="protein sequence ID" value="AMD21707.1"/>
    <property type="molecule type" value="Genomic_DNA"/>
</dbReference>
<evidence type="ECO:0000256" key="2">
    <source>
        <dbReference type="ARBA" id="ARBA00006824"/>
    </source>
</evidence>
<evidence type="ECO:0000313" key="9">
    <source>
        <dbReference type="Proteomes" id="UP000243052"/>
    </source>
</evidence>
<comment type="similarity">
    <text evidence="2 7">Belongs to the peroxisomal membrane protein PXMP2/4 family.</text>
</comment>
<keyword evidence="3 7" id="KW-0812">Transmembrane</keyword>
<comment type="subcellular location">
    <subcellularLocation>
        <location evidence="1">Membrane</location>
        <topology evidence="1">Multi-pass membrane protein</topology>
    </subcellularLocation>
</comment>
<evidence type="ECO:0000256" key="7">
    <source>
        <dbReference type="RuleBase" id="RU363053"/>
    </source>
</evidence>
<evidence type="ECO:0000313" key="8">
    <source>
        <dbReference type="EMBL" id="AMD21707.1"/>
    </source>
</evidence>
<feature type="transmembrane region" description="Helical" evidence="7">
    <location>
        <begin position="21"/>
        <end position="38"/>
    </location>
</feature>
<dbReference type="PANTHER" id="PTHR11266">
    <property type="entry name" value="PEROXISOMAL MEMBRANE PROTEIN 2, PXMP2 MPV17"/>
    <property type="match status" value="1"/>
</dbReference>
<keyword evidence="4 7" id="KW-1133">Transmembrane helix</keyword>
<dbReference type="Proteomes" id="UP000243052">
    <property type="component" value="Chromosome vi"/>
</dbReference>